<comment type="caution">
    <text evidence="1">The sequence shown here is derived from an EMBL/GenBank/DDBJ whole genome shotgun (WGS) entry which is preliminary data.</text>
</comment>
<organism evidence="1 2">
    <name type="scientific">Leptonema illini</name>
    <dbReference type="NCBI Taxonomy" id="183"/>
    <lineage>
        <taxon>Bacteria</taxon>
        <taxon>Pseudomonadati</taxon>
        <taxon>Spirochaetota</taxon>
        <taxon>Spirochaetia</taxon>
        <taxon>Leptospirales</taxon>
        <taxon>Leptospiraceae</taxon>
        <taxon>Leptonema</taxon>
    </lineage>
</organism>
<sequence length="83" mass="9056">MMPRLGETYPVEIAVTSKPKAEYVTDEYFALDLPVAPAVMVGDDIVVEGSDISDHDLEACICRKLGLPEPQKKGLMSRLFGTS</sequence>
<dbReference type="Proteomes" id="UP000460298">
    <property type="component" value="Unassembled WGS sequence"/>
</dbReference>
<accession>A0A833LV97</accession>
<gene>
    <name evidence="1" type="ORF">F9K24_22065</name>
</gene>
<name>A0A833LV97_9LEPT</name>
<protein>
    <submittedName>
        <fullName evidence="1">Uncharacterized protein</fullName>
    </submittedName>
</protein>
<proteinExistence type="predicted"/>
<dbReference type="AlphaFoldDB" id="A0A833LV97"/>
<dbReference type="EMBL" id="WBUI01000053">
    <property type="protein sequence ID" value="KAB2928325.1"/>
    <property type="molecule type" value="Genomic_DNA"/>
</dbReference>
<reference evidence="1 2" key="1">
    <citation type="submission" date="2019-10" db="EMBL/GenBank/DDBJ databases">
        <title>Extracellular Electron Transfer in a Candidatus Methanoperedens spp. Enrichment Culture.</title>
        <authorList>
            <person name="Berger S."/>
            <person name="Rangel Shaw D."/>
            <person name="Berben T."/>
            <person name="In 'T Zandt M."/>
            <person name="Frank J."/>
            <person name="Reimann J."/>
            <person name="Jetten M.S.M."/>
            <person name="Welte C.U."/>
        </authorList>
    </citation>
    <scope>NUCLEOTIDE SEQUENCE [LARGE SCALE GENOMIC DNA]</scope>
    <source>
        <strain evidence="1">SB12</strain>
    </source>
</reference>
<evidence type="ECO:0000313" key="2">
    <source>
        <dbReference type="Proteomes" id="UP000460298"/>
    </source>
</evidence>
<dbReference type="NCBIfam" id="NF045708">
    <property type="entry name" value="seleno_TsoC"/>
    <property type="match status" value="1"/>
</dbReference>
<evidence type="ECO:0000313" key="1">
    <source>
        <dbReference type="EMBL" id="KAB2928325.1"/>
    </source>
</evidence>